<dbReference type="Proteomes" id="UP000095009">
    <property type="component" value="Unassembled WGS sequence"/>
</dbReference>
<feature type="compositionally biased region" description="Low complexity" evidence="3">
    <location>
        <begin position="42"/>
        <end position="53"/>
    </location>
</feature>
<proteinExistence type="predicted"/>
<feature type="region of interest" description="Disordered" evidence="3">
    <location>
        <begin position="614"/>
        <end position="683"/>
    </location>
</feature>
<dbReference type="Gene3D" id="3.30.1370.10">
    <property type="entry name" value="K Homology domain, type 1"/>
    <property type="match status" value="2"/>
</dbReference>
<keyword evidence="2" id="KW-0694">RNA-binding</keyword>
<evidence type="ECO:0000256" key="1">
    <source>
        <dbReference type="ARBA" id="ARBA00047984"/>
    </source>
</evidence>
<gene>
    <name evidence="5" type="ORF">NADFUDRAFT_52954</name>
</gene>
<dbReference type="GO" id="GO:0005634">
    <property type="term" value="C:nucleus"/>
    <property type="evidence" value="ECO:0007669"/>
    <property type="project" value="InterPro"/>
</dbReference>
<dbReference type="SUPFAM" id="SSF54791">
    <property type="entry name" value="Eukaryotic type KH-domain (KH-domain type I)"/>
    <property type="match status" value="2"/>
</dbReference>
<accession>A0A1E3PF85</accession>
<dbReference type="GO" id="GO:0003724">
    <property type="term" value="F:RNA helicase activity"/>
    <property type="evidence" value="ECO:0007669"/>
    <property type="project" value="UniProtKB-EC"/>
</dbReference>
<feature type="compositionally biased region" description="Basic and acidic residues" evidence="3">
    <location>
        <begin position="257"/>
        <end position="268"/>
    </location>
</feature>
<feature type="region of interest" description="Disordered" evidence="3">
    <location>
        <begin position="126"/>
        <end position="167"/>
    </location>
</feature>
<feature type="compositionally biased region" description="Basic and acidic residues" evidence="3">
    <location>
        <begin position="495"/>
        <end position="510"/>
    </location>
</feature>
<feature type="compositionally biased region" description="Low complexity" evidence="3">
    <location>
        <begin position="623"/>
        <end position="632"/>
    </location>
</feature>
<dbReference type="InterPro" id="IPR056149">
    <property type="entry name" value="PRP5/DDX46/KHDC4_KH"/>
</dbReference>
<dbReference type="Pfam" id="PF23469">
    <property type="entry name" value="KH_12"/>
    <property type="match status" value="1"/>
</dbReference>
<feature type="compositionally biased region" description="Basic and acidic residues" evidence="3">
    <location>
        <begin position="457"/>
        <end position="467"/>
    </location>
</feature>
<reference evidence="5 6" key="1">
    <citation type="journal article" date="2016" name="Proc. Natl. Acad. Sci. U.S.A.">
        <title>Comparative genomics of biotechnologically important yeasts.</title>
        <authorList>
            <person name="Riley R."/>
            <person name="Haridas S."/>
            <person name="Wolfe K.H."/>
            <person name="Lopes M.R."/>
            <person name="Hittinger C.T."/>
            <person name="Goeker M."/>
            <person name="Salamov A.A."/>
            <person name="Wisecaver J.H."/>
            <person name="Long T.M."/>
            <person name="Calvey C.H."/>
            <person name="Aerts A.L."/>
            <person name="Barry K.W."/>
            <person name="Choi C."/>
            <person name="Clum A."/>
            <person name="Coughlan A.Y."/>
            <person name="Deshpande S."/>
            <person name="Douglass A.P."/>
            <person name="Hanson S.J."/>
            <person name="Klenk H.-P."/>
            <person name="LaButti K.M."/>
            <person name="Lapidus A."/>
            <person name="Lindquist E.A."/>
            <person name="Lipzen A.M."/>
            <person name="Meier-Kolthoff J.P."/>
            <person name="Ohm R.A."/>
            <person name="Otillar R.P."/>
            <person name="Pangilinan J.L."/>
            <person name="Peng Y."/>
            <person name="Rokas A."/>
            <person name="Rosa C.A."/>
            <person name="Scheuner C."/>
            <person name="Sibirny A.A."/>
            <person name="Slot J.C."/>
            <person name="Stielow J.B."/>
            <person name="Sun H."/>
            <person name="Kurtzman C.P."/>
            <person name="Blackwell M."/>
            <person name="Grigoriev I.V."/>
            <person name="Jeffries T.W."/>
        </authorList>
    </citation>
    <scope>NUCLEOTIDE SEQUENCE [LARGE SCALE GENOMIC DNA]</scope>
    <source>
        <strain evidence="5 6">DSM 6958</strain>
    </source>
</reference>
<feature type="domain" description="K Homology" evidence="4">
    <location>
        <begin position="328"/>
        <end position="416"/>
    </location>
</feature>
<feature type="compositionally biased region" description="Basic and acidic residues" evidence="3">
    <location>
        <begin position="1"/>
        <end position="12"/>
    </location>
</feature>
<dbReference type="CDD" id="cd22386">
    <property type="entry name" value="KH-I_KHDC4_rpt2"/>
    <property type="match status" value="1"/>
</dbReference>
<feature type="compositionally biased region" description="Low complexity" evidence="3">
    <location>
        <begin position="536"/>
        <end position="546"/>
    </location>
</feature>
<dbReference type="InterPro" id="IPR055256">
    <property type="entry name" value="KH_1_KHDC4/BBP-like"/>
</dbReference>
<dbReference type="InterPro" id="IPR004087">
    <property type="entry name" value="KH_dom"/>
</dbReference>
<dbReference type="Pfam" id="PF22675">
    <property type="entry name" value="KH-I_KHDC4-BBP"/>
    <property type="match status" value="1"/>
</dbReference>
<feature type="compositionally biased region" description="Polar residues" evidence="3">
    <location>
        <begin position="13"/>
        <end position="29"/>
    </location>
</feature>
<dbReference type="InterPro" id="IPR036612">
    <property type="entry name" value="KH_dom_type_1_sf"/>
</dbReference>
<feature type="region of interest" description="Disordered" evidence="3">
    <location>
        <begin position="1"/>
        <end position="103"/>
    </location>
</feature>
<dbReference type="STRING" id="857566.A0A1E3PF85"/>
<feature type="compositionally biased region" description="Basic residues" evidence="3">
    <location>
        <begin position="75"/>
        <end position="84"/>
    </location>
</feature>
<dbReference type="PANTHER" id="PTHR15744:SF0">
    <property type="entry name" value="KH HOMOLOGY DOMAIN-CONTAINING PROTEIN 4"/>
    <property type="match status" value="1"/>
</dbReference>
<dbReference type="PANTHER" id="PTHR15744">
    <property type="entry name" value="BLOM7"/>
    <property type="match status" value="1"/>
</dbReference>
<organism evidence="5 6">
    <name type="scientific">Nadsonia fulvescens var. elongata DSM 6958</name>
    <dbReference type="NCBI Taxonomy" id="857566"/>
    <lineage>
        <taxon>Eukaryota</taxon>
        <taxon>Fungi</taxon>
        <taxon>Dikarya</taxon>
        <taxon>Ascomycota</taxon>
        <taxon>Saccharomycotina</taxon>
        <taxon>Dipodascomycetes</taxon>
        <taxon>Dipodascales</taxon>
        <taxon>Dipodascales incertae sedis</taxon>
        <taxon>Nadsonia</taxon>
    </lineage>
</organism>
<name>A0A1E3PF85_9ASCO</name>
<dbReference type="EMBL" id="KV454413">
    <property type="protein sequence ID" value="ODQ63970.1"/>
    <property type="molecule type" value="Genomic_DNA"/>
</dbReference>
<feature type="compositionally biased region" description="Polar residues" evidence="3">
    <location>
        <begin position="517"/>
        <end position="526"/>
    </location>
</feature>
<dbReference type="FunFam" id="3.30.1370.10:FF:000037">
    <property type="entry name" value="KH domain protein"/>
    <property type="match status" value="1"/>
</dbReference>
<feature type="compositionally biased region" description="Polar residues" evidence="3">
    <location>
        <begin position="280"/>
        <end position="296"/>
    </location>
</feature>
<dbReference type="SMART" id="SM00322">
    <property type="entry name" value="KH"/>
    <property type="match status" value="1"/>
</dbReference>
<sequence length="683" mass="75050">MERRSRRWDERGSGSSANSITDTSVPTTIKSSSSHRSKRSRSYSSSPSRSPSPDRSRRYRDRSPSQSHTRDRNRSRSRSRRHDIKRQDNILSLPDTASSSKPKVDPLAIVAAAAAKINAEIAKRHPNVNGGAHKGLPITPGSREASLGPEIIKSSSSSNETPDKRPEPLQFFKNIEINDLRNKYLLTKGPTQKMIKDDIGAIVTTRGRYYPDKSRATERDPPLYLHIEAHDQDTLDKGIEKVNELINQDLPSLIDERRFRRRDQKTQEEIDAENGAGQLSGPNLATGPNSDINNPNAMPIGGNPNDHGADRPHNSGFNDSGSGYVRRKWPEDKVLIPFTNVQDAYSIRGFIVGPSGQNIKHIQRETGCRLQVKGQGSAYIEHDTDKELDEPMFIYVAGPNLQVIETAKNMCSDLLNSVEEQLKARKSNNNHQYGGNRYGGRDQGFSGRGNHQNETNSYRHNDFRGDSRPPTGPRGSRPFSQNNGYDTRPSGPPNSDRRNGGYQDTHDNRSRYPPQPTTFNRNQSPDDSSRRTPFDNANSYYSNNNNDKPYYSQALLDPTGLAQSPGPVSFVKPAIQQLPPGGLPVTIPAASNGPPGFSNSYDIYANKNTPSYMTPSSYPLQHPARLASDSLSAPPPPPPSFSMPSLPPPPSASILVPPPPPANLGPPPPSPSLPAPPPPPPGI</sequence>
<dbReference type="InterPro" id="IPR047890">
    <property type="entry name" value="KHDC4_KH-I_first"/>
</dbReference>
<evidence type="ECO:0000313" key="6">
    <source>
        <dbReference type="Proteomes" id="UP000095009"/>
    </source>
</evidence>
<dbReference type="AlphaFoldDB" id="A0A1E3PF85"/>
<keyword evidence="6" id="KW-1185">Reference proteome</keyword>
<dbReference type="InterPro" id="IPR047889">
    <property type="entry name" value="KHDC4_KH-I_second"/>
</dbReference>
<protein>
    <recommendedName>
        <fullName evidence="4">K Homology domain-containing protein</fullName>
    </recommendedName>
</protein>
<dbReference type="GO" id="GO:0003723">
    <property type="term" value="F:RNA binding"/>
    <property type="evidence" value="ECO:0007669"/>
    <property type="project" value="UniProtKB-UniRule"/>
</dbReference>
<feature type="compositionally biased region" description="Pro residues" evidence="3">
    <location>
        <begin position="633"/>
        <end position="683"/>
    </location>
</feature>
<evidence type="ECO:0000256" key="3">
    <source>
        <dbReference type="SAM" id="MobiDB-lite"/>
    </source>
</evidence>
<feature type="region of interest" description="Disordered" evidence="3">
    <location>
        <begin position="257"/>
        <end position="324"/>
    </location>
</feature>
<evidence type="ECO:0000256" key="2">
    <source>
        <dbReference type="PROSITE-ProRule" id="PRU00117"/>
    </source>
</evidence>
<evidence type="ECO:0000313" key="5">
    <source>
        <dbReference type="EMBL" id="ODQ63970.1"/>
    </source>
</evidence>
<dbReference type="InterPro" id="IPR031121">
    <property type="entry name" value="RIK/BLOM7"/>
</dbReference>
<evidence type="ECO:0000259" key="4">
    <source>
        <dbReference type="SMART" id="SM00322"/>
    </source>
</evidence>
<comment type="catalytic activity">
    <reaction evidence="1">
        <text>ATP + H2O = ADP + phosphate + H(+)</text>
        <dbReference type="Rhea" id="RHEA:13065"/>
        <dbReference type="ChEBI" id="CHEBI:15377"/>
        <dbReference type="ChEBI" id="CHEBI:15378"/>
        <dbReference type="ChEBI" id="CHEBI:30616"/>
        <dbReference type="ChEBI" id="CHEBI:43474"/>
        <dbReference type="ChEBI" id="CHEBI:456216"/>
        <dbReference type="EC" id="3.6.4.13"/>
    </reaction>
</comment>
<dbReference type="PROSITE" id="PS50084">
    <property type="entry name" value="KH_TYPE_1"/>
    <property type="match status" value="1"/>
</dbReference>
<feature type="region of interest" description="Disordered" evidence="3">
    <location>
        <begin position="426"/>
        <end position="553"/>
    </location>
</feature>
<dbReference type="CDD" id="cd22385">
    <property type="entry name" value="KH-I_KHDC4_rpt1"/>
    <property type="match status" value="1"/>
</dbReference>
<dbReference type="OrthoDB" id="397265at2759"/>